<accession>A0A0K2V6C4</accession>
<name>A0A0K2V6C4_LEPSM</name>
<proteinExistence type="predicted"/>
<organism evidence="1">
    <name type="scientific">Lepeophtheirus salmonis</name>
    <name type="common">Salmon louse</name>
    <name type="synonym">Caligus salmonis</name>
    <dbReference type="NCBI Taxonomy" id="72036"/>
    <lineage>
        <taxon>Eukaryota</taxon>
        <taxon>Metazoa</taxon>
        <taxon>Ecdysozoa</taxon>
        <taxon>Arthropoda</taxon>
        <taxon>Crustacea</taxon>
        <taxon>Multicrustacea</taxon>
        <taxon>Hexanauplia</taxon>
        <taxon>Copepoda</taxon>
        <taxon>Siphonostomatoida</taxon>
        <taxon>Caligidae</taxon>
        <taxon>Lepeophtheirus</taxon>
    </lineage>
</organism>
<reference evidence="1" key="1">
    <citation type="submission" date="2014-05" db="EMBL/GenBank/DDBJ databases">
        <authorList>
            <person name="Chronopoulou M."/>
        </authorList>
    </citation>
    <scope>NUCLEOTIDE SEQUENCE</scope>
    <source>
        <tissue evidence="1">Whole organism</tissue>
    </source>
</reference>
<protein>
    <submittedName>
        <fullName evidence="1">Uncharacterized protein</fullName>
    </submittedName>
</protein>
<evidence type="ECO:0000313" key="1">
    <source>
        <dbReference type="EMBL" id="CDW45486.1"/>
    </source>
</evidence>
<dbReference type="AlphaFoldDB" id="A0A0K2V6C4"/>
<feature type="non-terminal residue" evidence="1">
    <location>
        <position position="1"/>
    </location>
</feature>
<dbReference type="EMBL" id="HACA01028125">
    <property type="protein sequence ID" value="CDW45486.1"/>
    <property type="molecule type" value="Transcribed_RNA"/>
</dbReference>
<sequence length="82" mass="9293">DFQRLHSKITFESDQSELVLKGTKYIAVLLEAKLEKTSLFPDIGSDCFPIRTTSRQFSRKDEDFIKSEVGKLLADGVIEPSK</sequence>